<dbReference type="Gene3D" id="3.80.10.10">
    <property type="entry name" value="Ribonuclease Inhibitor"/>
    <property type="match status" value="1"/>
</dbReference>
<feature type="compositionally biased region" description="Low complexity" evidence="3">
    <location>
        <begin position="1157"/>
        <end position="1173"/>
    </location>
</feature>
<evidence type="ECO:0000313" key="4">
    <source>
        <dbReference type="EMBL" id="CAD7193961.1"/>
    </source>
</evidence>
<accession>A0A7R8VB53</accession>
<dbReference type="CDD" id="cd00116">
    <property type="entry name" value="LRR_RI"/>
    <property type="match status" value="1"/>
</dbReference>
<dbReference type="SMART" id="SM00368">
    <property type="entry name" value="LRR_RI"/>
    <property type="match status" value="5"/>
</dbReference>
<evidence type="ECO:0000256" key="1">
    <source>
        <dbReference type="ARBA" id="ARBA00022614"/>
    </source>
</evidence>
<keyword evidence="1" id="KW-0433">Leucine-rich repeat</keyword>
<evidence type="ECO:0000256" key="2">
    <source>
        <dbReference type="ARBA" id="ARBA00022737"/>
    </source>
</evidence>
<feature type="compositionally biased region" description="Low complexity" evidence="3">
    <location>
        <begin position="922"/>
        <end position="944"/>
    </location>
</feature>
<dbReference type="PANTHER" id="PTHR24112">
    <property type="entry name" value="LEUCINE-RICH REPEAT, ISOFORM F-RELATED"/>
    <property type="match status" value="1"/>
</dbReference>
<dbReference type="InterPro" id="IPR051279">
    <property type="entry name" value="PP1-Reg/Actin-Interact_Protein"/>
</dbReference>
<keyword evidence="2" id="KW-0677">Repeat</keyword>
<feature type="compositionally biased region" description="Pro residues" evidence="3">
    <location>
        <begin position="892"/>
        <end position="906"/>
    </location>
</feature>
<organism evidence="4">
    <name type="scientific">Timema douglasi</name>
    <name type="common">Walking stick</name>
    <dbReference type="NCBI Taxonomy" id="61478"/>
    <lineage>
        <taxon>Eukaryota</taxon>
        <taxon>Metazoa</taxon>
        <taxon>Ecdysozoa</taxon>
        <taxon>Arthropoda</taxon>
        <taxon>Hexapoda</taxon>
        <taxon>Insecta</taxon>
        <taxon>Pterygota</taxon>
        <taxon>Neoptera</taxon>
        <taxon>Polyneoptera</taxon>
        <taxon>Phasmatodea</taxon>
        <taxon>Timematodea</taxon>
        <taxon>Timematoidea</taxon>
        <taxon>Timematidae</taxon>
        <taxon>Timema</taxon>
    </lineage>
</organism>
<evidence type="ECO:0008006" key="5">
    <source>
        <dbReference type="Google" id="ProtNLM"/>
    </source>
</evidence>
<feature type="compositionally biased region" description="Polar residues" evidence="3">
    <location>
        <begin position="1174"/>
        <end position="1194"/>
    </location>
</feature>
<sequence length="1591" mass="175240">MYCACKRSLKAENVTRDDLLTMYGASCERHGTCPLPRVLKQLEELDLDAVRCECLNLRGEPLGPLHCECLEEVLKRLQFVSIDLENTGIDDEVSISNIVCLCVVNGMHSYFITKLVKLWIHLFHTINYLPICPPPTPTFYNHLLYTPLHPPTIHTSAPTSYTYLLHTPLHPPPTPTSYTHLLQPPPIHTSAPTSYTYLLHLPPTHTFYNHLLHLPPTPTSYTHLLQPPPTPTSAPTSYTHLCTHLLHTPLHPPPTPTFYNHLLHLPPTPTSAPTSYTYLLYTPLHPPPTPTSYTHLCTHLLHLPPIHTSAPTSYTYLLHTPLHPPPTPTSYTHLLHLPPIHTTAPTSYNHLLQPPPTPTYTHLLQPPPTTTSYTYLLHLPPTPTSASTSYTYLLHTPSTTTSYNHLLHPPPALTSYTHLHLSPTSPPPLHQLPPPIFPPTSPPTSFTHLSTNFLHPPLHPYLHPSLSYLANFLHPPLHPYLSYLANFLHPPLHPYLHPSLSYLATLHASGSESSQVWAATILFDMMEYYESTTRVNISGNKNIGGPGWKACANMIKKMRCLVELDARNVTLNEQYMPIFMRPIRLGTNLEILHLDNCNLTGRPIIMLAGLKLNSSLRELYLADNSLNSSDAIQLGGLLRCNTYLQLLDISNNGVQDTGVGHILDGLIEQQEPGGLGVLVLWNNQLTRHASTHFARAVSRSSSLEMLNMGQNMLTNECLHVMKDSLQKNKTLLRLGMQSTHLNCEGAVALAEVIADNSIIQRIDLRENNIKIAGLMALCHSMKVNNSVTQLDLDETPKRKMENETVTEQYHCLVTEIRGYCSRNEDLLREQEDTLDETEEDTPTRCNRLSSINTRKISLTCETLLRHTQQLPSTRHLLAAEPRRSGGRLRSPEPSPSPSPIPSPVPSSPRNRFHVSRVSDFGSNTSLSSTSPSMSSSPTRFFSSPSTSRFRVTVVEPSPSPISSTATSATTSYSTPEISINDENLVEKLSPVDAKLTSVKTVYTSPILNTGTFPSTKASSTVLSESAVSSSPVPCFDVDVTVKRDAVTNEVLIDDRVSLQSQDSSEDTADLEVRQILSSAASEVWINSKAQESDIEFQHETNKSVVFDHGGSSNGPGIKLYTYPEAVESDKKSSFWVFDEIIPHDKSNGHIKTPLKYSTNPSNSNNLNLAPSTSQPARKSLCSSPESRSDQKTPSSLDKLLSLFQHPSSFFNKSSASKPVAAQVMSSSCVSALSNSVSLPNYGSSSSASKPPSSLDSKKDLNCDPVVNFKPAACSLVSKVCGSALHCDSPSPDIINNNTYCTNIPDDKTLNFDKKLAWFKDDDLRCVSDFEDENFNVPKSCSGCDGKSNFATEVEVVSNTVFEDFETNDTEKIAAELSDIVNSENDGSLVNCDSDTNVNLCSLSISDPEPVDQPQMMLVAGIDRLGGDILAQKFEGKDPIIRTNHSVGKNHVANIIDSCVHTSCNSMNCNCKMDIDKSNPLSRLKVCEGEMTPIVTNVSTDTIDVPCCTKFSLDKVKVPSLTQTSVSEHIPVMVTNVQILSDVHCDNSSRLVLQDEEIDNNVSFLDSSLHTIKEVPTAVFPASESPCSLTTS</sequence>
<dbReference type="SUPFAM" id="SSF52047">
    <property type="entry name" value="RNI-like"/>
    <property type="match status" value="1"/>
</dbReference>
<name>A0A7R8VB53_TIMDO</name>
<feature type="region of interest" description="Disordered" evidence="3">
    <location>
        <begin position="1148"/>
        <end position="1194"/>
    </location>
</feature>
<reference evidence="4" key="1">
    <citation type="submission" date="2020-11" db="EMBL/GenBank/DDBJ databases">
        <authorList>
            <person name="Tran Van P."/>
        </authorList>
    </citation>
    <scope>NUCLEOTIDE SEQUENCE</scope>
</reference>
<feature type="region of interest" description="Disordered" evidence="3">
    <location>
        <begin position="871"/>
        <end position="944"/>
    </location>
</feature>
<dbReference type="PANTHER" id="PTHR24112:SF9">
    <property type="entry name" value="PROTEIN PHOSPHATASE 1 REGULATORY SUBUNIT 37"/>
    <property type="match status" value="1"/>
</dbReference>
<evidence type="ECO:0000256" key="3">
    <source>
        <dbReference type="SAM" id="MobiDB-lite"/>
    </source>
</evidence>
<proteinExistence type="predicted"/>
<gene>
    <name evidence="4" type="ORF">TDIB3V08_LOCUS401</name>
</gene>
<protein>
    <recommendedName>
        <fullName evidence="5">Protein phosphatase 1 regulatory subunit 37</fullName>
    </recommendedName>
</protein>
<dbReference type="EMBL" id="OA564346">
    <property type="protein sequence ID" value="CAD7193961.1"/>
    <property type="molecule type" value="Genomic_DNA"/>
</dbReference>
<dbReference type="InterPro" id="IPR032675">
    <property type="entry name" value="LRR_dom_sf"/>
</dbReference>